<evidence type="ECO:0000313" key="3">
    <source>
        <dbReference type="Proteomes" id="UP001157017"/>
    </source>
</evidence>
<name>A0ABQ6JJY5_9ACTN</name>
<gene>
    <name evidence="2" type="ORF">GCM10025868_33370</name>
</gene>
<evidence type="ECO:0000256" key="1">
    <source>
        <dbReference type="SAM" id="MobiDB-lite"/>
    </source>
</evidence>
<protein>
    <submittedName>
        <fullName evidence="2">Uncharacterized protein</fullName>
    </submittedName>
</protein>
<keyword evidence="3" id="KW-1185">Reference proteome</keyword>
<dbReference type="EMBL" id="BSUZ01000001">
    <property type="protein sequence ID" value="GMA88087.1"/>
    <property type="molecule type" value="Genomic_DNA"/>
</dbReference>
<comment type="caution">
    <text evidence="2">The sequence shown here is derived from an EMBL/GenBank/DDBJ whole genome shotgun (WGS) entry which is preliminary data.</text>
</comment>
<feature type="region of interest" description="Disordered" evidence="1">
    <location>
        <begin position="1"/>
        <end position="59"/>
    </location>
</feature>
<reference evidence="3" key="1">
    <citation type="journal article" date="2019" name="Int. J. Syst. Evol. Microbiol.">
        <title>The Global Catalogue of Microorganisms (GCM) 10K type strain sequencing project: providing services to taxonomists for standard genome sequencing and annotation.</title>
        <authorList>
            <consortium name="The Broad Institute Genomics Platform"/>
            <consortium name="The Broad Institute Genome Sequencing Center for Infectious Disease"/>
            <person name="Wu L."/>
            <person name="Ma J."/>
        </authorList>
    </citation>
    <scope>NUCLEOTIDE SEQUENCE [LARGE SCALE GENOMIC DNA]</scope>
    <source>
        <strain evidence="3">NBRC 108730</strain>
    </source>
</reference>
<evidence type="ECO:0000313" key="2">
    <source>
        <dbReference type="EMBL" id="GMA88087.1"/>
    </source>
</evidence>
<organism evidence="2 3">
    <name type="scientific">Angustibacter aerolatus</name>
    <dbReference type="NCBI Taxonomy" id="1162965"/>
    <lineage>
        <taxon>Bacteria</taxon>
        <taxon>Bacillati</taxon>
        <taxon>Actinomycetota</taxon>
        <taxon>Actinomycetes</taxon>
        <taxon>Kineosporiales</taxon>
        <taxon>Kineosporiaceae</taxon>
    </lineage>
</organism>
<dbReference type="Proteomes" id="UP001157017">
    <property type="component" value="Unassembled WGS sequence"/>
</dbReference>
<feature type="compositionally biased region" description="Basic and acidic residues" evidence="1">
    <location>
        <begin position="25"/>
        <end position="34"/>
    </location>
</feature>
<accession>A0ABQ6JJY5</accession>
<sequence>MRGSVAARVRRRPRVRASSRRLGRRHDAVGRVEPDQVPGVPARLVGRAGQPGAARRHRLQTAEVARHPPLDVGERRVDQHLHLVPPAGAQVRLDGRDGIETGRPLEALVEHPDVAHAVDAQHALRVAGV</sequence>
<proteinExistence type="predicted"/>
<feature type="compositionally biased region" description="Basic residues" evidence="1">
    <location>
        <begin position="8"/>
        <end position="24"/>
    </location>
</feature>